<evidence type="ECO:0000256" key="2">
    <source>
        <dbReference type="SAM" id="SignalP"/>
    </source>
</evidence>
<dbReference type="RefSeq" id="WP_379924633.1">
    <property type="nucleotide sequence ID" value="NZ_JBHTJI010000001.1"/>
</dbReference>
<proteinExistence type="predicted"/>
<evidence type="ECO:0000313" key="4">
    <source>
        <dbReference type="EMBL" id="MFD0989059.1"/>
    </source>
</evidence>
<accession>A0ABW3JFH6</accession>
<evidence type="ECO:0000256" key="1">
    <source>
        <dbReference type="ARBA" id="ARBA00022729"/>
    </source>
</evidence>
<sequence length="921" mass="98650">MKKIITSILFLFFLTTNAQIGNGWDWAFNTGTLGGANMKHMKYTADGSEILFGGTGLAAAYFGSTTLTAPPQSSYPGNIKFFGKINASTGVPTVIRSFSNLPINFDCITTDAAGNFYIGGAISDVNPVDLGNGVSVSGVNKSVIAKFDASGNTLWANTFAMGTTGYSQTNILKLAVAPSGNVFFWGFNPNSDANSKRNSPLYKLDSNGNTIWYRDALNSGYTLSNVNSEFYLADKFIDNNENVYLFVYTTGTAGYSFDGVAHPGGSSTYGGSTFITLNAAGTVTKTETFDGSVKNFQVNPSTGNLVFRWNQGNVNGAPFANLPNPKAIINAYYANTFSGMVATDKDLNFIKAKDYSTISDNPFQINENEQTVLALPNGKLIFANQFYKNALPYSAGVDYLYPTDATKSASGIVETDTNWNIAKFISGGKAPSISQNFLAAYNDTYLLAATFYAEDVANPTSNPPLPTTSYGTVNLTGFNASPDITTAYGTYSTSSGLRKDVAFVQTKSSNFPMIASTTWLGNSTNWNDVSNWSNGIPTNNMKAVFNQPTSNYPTVSTLPTAASIQVNSGISLSLPSTLALTGSIKNEGAITVNNAGFFQGFGAKEWKGSGSVNFTGTQASLFFPGLFENSLVLNTNLTTFYDLKVPTITFNSGKINLNNKKTTITNPNTNAITGANSTNYFYGGKLERYINPTGVYEFPLGDNSKTQSVVISANNMLGVNSLTATYTNGSITGTTPNTVYNGTPITSALNGGWFSVTPNQQPTGGSYDVTLNIQNSSNISTSLAEYIVIKRTDNTAVWEVQGGYNLATLNASIVSIKNTNLTSFSDFAIGKGISDITLKTEDFISRSIVLFPNPTSNSVTVTSNEKIKSIDVYNFLGKQIFKQSVGSTNLIINLSNYPSGIYFFKIQSENGKIVTNKVIKN</sequence>
<feature type="chain" id="PRO_5047462286" evidence="2">
    <location>
        <begin position="19"/>
        <end position="921"/>
    </location>
</feature>
<gene>
    <name evidence="4" type="ORF">ACFQ1R_03045</name>
</gene>
<evidence type="ECO:0000313" key="5">
    <source>
        <dbReference type="Proteomes" id="UP001597061"/>
    </source>
</evidence>
<evidence type="ECO:0000259" key="3">
    <source>
        <dbReference type="Pfam" id="PF18962"/>
    </source>
</evidence>
<dbReference type="Pfam" id="PF18962">
    <property type="entry name" value="Por_Secre_tail"/>
    <property type="match status" value="1"/>
</dbReference>
<keyword evidence="5" id="KW-1185">Reference proteome</keyword>
<dbReference type="NCBIfam" id="TIGR04183">
    <property type="entry name" value="Por_Secre_tail"/>
    <property type="match status" value="1"/>
</dbReference>
<reference evidence="5" key="1">
    <citation type="journal article" date="2019" name="Int. J. Syst. Evol. Microbiol.">
        <title>The Global Catalogue of Microorganisms (GCM) 10K type strain sequencing project: providing services to taxonomists for standard genome sequencing and annotation.</title>
        <authorList>
            <consortium name="The Broad Institute Genomics Platform"/>
            <consortium name="The Broad Institute Genome Sequencing Center for Infectious Disease"/>
            <person name="Wu L."/>
            <person name="Ma J."/>
        </authorList>
    </citation>
    <scope>NUCLEOTIDE SEQUENCE [LARGE SCALE GENOMIC DNA]</scope>
    <source>
        <strain evidence="5">CCUG 62414</strain>
    </source>
</reference>
<keyword evidence="1 2" id="KW-0732">Signal</keyword>
<protein>
    <submittedName>
        <fullName evidence="4">T9SS type A sorting domain-containing protein</fullName>
    </submittedName>
</protein>
<organism evidence="4 5">
    <name type="scientific">Mariniflexile jejuense</name>
    <dbReference type="NCBI Taxonomy" id="1173582"/>
    <lineage>
        <taxon>Bacteria</taxon>
        <taxon>Pseudomonadati</taxon>
        <taxon>Bacteroidota</taxon>
        <taxon>Flavobacteriia</taxon>
        <taxon>Flavobacteriales</taxon>
        <taxon>Flavobacteriaceae</taxon>
        <taxon>Mariniflexile</taxon>
    </lineage>
</organism>
<feature type="domain" description="Secretion system C-terminal sorting" evidence="3">
    <location>
        <begin position="850"/>
        <end position="919"/>
    </location>
</feature>
<dbReference type="Proteomes" id="UP001597061">
    <property type="component" value="Unassembled WGS sequence"/>
</dbReference>
<dbReference type="EMBL" id="JBHTJI010000001">
    <property type="protein sequence ID" value="MFD0989059.1"/>
    <property type="molecule type" value="Genomic_DNA"/>
</dbReference>
<name>A0ABW3JFH6_9FLAO</name>
<comment type="caution">
    <text evidence="4">The sequence shown here is derived from an EMBL/GenBank/DDBJ whole genome shotgun (WGS) entry which is preliminary data.</text>
</comment>
<dbReference type="InterPro" id="IPR026444">
    <property type="entry name" value="Secre_tail"/>
</dbReference>
<feature type="signal peptide" evidence="2">
    <location>
        <begin position="1"/>
        <end position="18"/>
    </location>
</feature>